<name>A0A1Z3HFW4_9CYAN</name>
<dbReference type="OrthoDB" id="572829at2"/>
<dbReference type="InterPro" id="IPR053916">
    <property type="entry name" value="DUF6978"/>
</dbReference>
<dbReference type="STRING" id="1641165.XM38_20920"/>
<dbReference type="Proteomes" id="UP000191901">
    <property type="component" value="Chromosome"/>
</dbReference>
<dbReference type="KEGG" id="hhg:XM38_001150"/>
<gene>
    <name evidence="1" type="ORF">XM38_001150</name>
</gene>
<dbReference type="EMBL" id="CP021983">
    <property type="protein sequence ID" value="ASC69189.1"/>
    <property type="molecule type" value="Genomic_DNA"/>
</dbReference>
<organism evidence="1 2">
    <name type="scientific">Halomicronema hongdechloris C2206</name>
    <dbReference type="NCBI Taxonomy" id="1641165"/>
    <lineage>
        <taxon>Bacteria</taxon>
        <taxon>Bacillati</taxon>
        <taxon>Cyanobacteriota</taxon>
        <taxon>Cyanophyceae</taxon>
        <taxon>Nodosilineales</taxon>
        <taxon>Nodosilineaceae</taxon>
        <taxon>Halomicronema</taxon>
    </lineage>
</organism>
<dbReference type="Pfam" id="PF22398">
    <property type="entry name" value="DUF6978"/>
    <property type="match status" value="1"/>
</dbReference>
<proteinExistence type="predicted"/>
<sequence>MLTQAEFDQILDDPSKRIDGDITWTNSNNTLWSQFRADIITSSDHDLFIQGSYNPVIPALSYILIYPAAGCRIYGLDLGKDHRNPDGRLVGETHKHSWTETFRDKQAYAPPDITAPASNPVEVWQQFCQEARITHNGIMAPPSDSQLDLFL</sequence>
<dbReference type="AlphaFoldDB" id="A0A1Z3HFW4"/>
<evidence type="ECO:0000313" key="2">
    <source>
        <dbReference type="Proteomes" id="UP000191901"/>
    </source>
</evidence>
<keyword evidence="2" id="KW-1185">Reference proteome</keyword>
<dbReference type="RefSeq" id="WP_080812370.1">
    <property type="nucleotide sequence ID" value="NZ_CP021983.2"/>
</dbReference>
<accession>A0A1Z3HFW4</accession>
<reference evidence="1 2" key="1">
    <citation type="journal article" date="2016" name="Biochim. Biophys. Acta">
        <title>Characterization of red-shifted phycobilisomes isolated from the chlorophyll f-containing cyanobacterium Halomicronema hongdechloris.</title>
        <authorList>
            <person name="Li Y."/>
            <person name="Lin Y."/>
            <person name="Garvey C.J."/>
            <person name="Birch D."/>
            <person name="Corkery R.W."/>
            <person name="Loughlin P.C."/>
            <person name="Scheer H."/>
            <person name="Willows R.D."/>
            <person name="Chen M."/>
        </authorList>
    </citation>
    <scope>NUCLEOTIDE SEQUENCE [LARGE SCALE GENOMIC DNA]</scope>
    <source>
        <strain evidence="1 2">C2206</strain>
    </source>
</reference>
<evidence type="ECO:0000313" key="1">
    <source>
        <dbReference type="EMBL" id="ASC69189.1"/>
    </source>
</evidence>
<protein>
    <submittedName>
        <fullName evidence="1">Uncharacterized protein</fullName>
    </submittedName>
</protein>